<feature type="region of interest" description="Disordered" evidence="2">
    <location>
        <begin position="1"/>
        <end position="44"/>
    </location>
</feature>
<keyword evidence="5" id="KW-1185">Reference proteome</keyword>
<dbReference type="Gene3D" id="3.30.9.10">
    <property type="entry name" value="D-Amino Acid Oxidase, subunit A, domain 2"/>
    <property type="match status" value="1"/>
</dbReference>
<dbReference type="AlphaFoldDB" id="A0A254ND01"/>
<evidence type="ECO:0000313" key="4">
    <source>
        <dbReference type="EMBL" id="OWR05620.1"/>
    </source>
</evidence>
<comment type="caution">
    <text evidence="4">The sequence shown here is derived from an EMBL/GenBank/DDBJ whole genome shotgun (WGS) entry which is preliminary data.</text>
</comment>
<evidence type="ECO:0000256" key="1">
    <source>
        <dbReference type="ARBA" id="ARBA00023002"/>
    </source>
</evidence>
<dbReference type="Pfam" id="PF01266">
    <property type="entry name" value="DAO"/>
    <property type="match status" value="1"/>
</dbReference>
<reference evidence="4 5" key="1">
    <citation type="journal article" date="2007" name="Int. J. Syst. Evol. Microbiol.">
        <title>Description of Pelomonas aquatica sp. nov. and Pelomonas puraquae sp. nov., isolated from industrial and haemodialysis water.</title>
        <authorList>
            <person name="Gomila M."/>
            <person name="Bowien B."/>
            <person name="Falsen E."/>
            <person name="Moore E.R."/>
            <person name="Lalucat J."/>
        </authorList>
    </citation>
    <scope>NUCLEOTIDE SEQUENCE [LARGE SCALE GENOMIC DNA]</scope>
    <source>
        <strain evidence="4 5">CCUG 52769</strain>
    </source>
</reference>
<keyword evidence="1" id="KW-0560">Oxidoreductase</keyword>
<dbReference type="InterPro" id="IPR006076">
    <property type="entry name" value="FAD-dep_OxRdtase"/>
</dbReference>
<gene>
    <name evidence="4" type="ORF">CDO81_03935</name>
</gene>
<dbReference type="PANTHER" id="PTHR13847">
    <property type="entry name" value="SARCOSINE DEHYDROGENASE-RELATED"/>
    <property type="match status" value="1"/>
</dbReference>
<feature type="compositionally biased region" description="Polar residues" evidence="2">
    <location>
        <begin position="1"/>
        <end position="11"/>
    </location>
</feature>
<accession>A0A254ND01</accession>
<proteinExistence type="predicted"/>
<dbReference type="Gene3D" id="3.50.50.60">
    <property type="entry name" value="FAD/NAD(P)-binding domain"/>
    <property type="match status" value="1"/>
</dbReference>
<evidence type="ECO:0000256" key="2">
    <source>
        <dbReference type="SAM" id="MobiDB-lite"/>
    </source>
</evidence>
<evidence type="ECO:0000259" key="3">
    <source>
        <dbReference type="Pfam" id="PF01266"/>
    </source>
</evidence>
<evidence type="ECO:0000313" key="5">
    <source>
        <dbReference type="Proteomes" id="UP000197446"/>
    </source>
</evidence>
<name>A0A254ND01_9BURK</name>
<feature type="region of interest" description="Disordered" evidence="2">
    <location>
        <begin position="250"/>
        <end position="278"/>
    </location>
</feature>
<organism evidence="4 5">
    <name type="scientific">Roseateles puraquae</name>
    <dbReference type="NCBI Taxonomy" id="431059"/>
    <lineage>
        <taxon>Bacteria</taxon>
        <taxon>Pseudomonadati</taxon>
        <taxon>Pseudomonadota</taxon>
        <taxon>Betaproteobacteria</taxon>
        <taxon>Burkholderiales</taxon>
        <taxon>Sphaerotilaceae</taxon>
        <taxon>Roseateles</taxon>
    </lineage>
</organism>
<dbReference type="SUPFAM" id="SSF51905">
    <property type="entry name" value="FAD/NAD(P)-binding domain"/>
    <property type="match status" value="1"/>
</dbReference>
<feature type="domain" description="FAD dependent oxidoreductase" evidence="3">
    <location>
        <begin position="48"/>
        <end position="443"/>
    </location>
</feature>
<protein>
    <recommendedName>
        <fullName evidence="3">FAD dependent oxidoreductase domain-containing protein</fullName>
    </recommendedName>
</protein>
<dbReference type="GO" id="GO:0016491">
    <property type="term" value="F:oxidoreductase activity"/>
    <property type="evidence" value="ECO:0007669"/>
    <property type="project" value="UniProtKB-KW"/>
</dbReference>
<dbReference type="GO" id="GO:0005737">
    <property type="term" value="C:cytoplasm"/>
    <property type="evidence" value="ECO:0007669"/>
    <property type="project" value="TreeGrafter"/>
</dbReference>
<sequence>MSRPQTGTTSGKTRRVYTTHELRPPTPTARSRQRPNQARPPGAALSRRIAVVGAGLAGVTTAYELAALGAQVQVFERGGSVAEQASFACSALLSPAVPALSTDLPSAPLRFRLRRWRARGKAGDASAQLAALSQLSLARTAALRQELGLEDEASQGLLLALPDAKRVAAVEVRLEAWKAMGLNVDLIEAGEARLREPGLNPDAPLAAALAVAGGGAGNARLFAQQLRQQARRLGVTFRFHTTVRGLSSDGTGVTLRHDYTPPAEAPTRGTEREPGDTLPQAPGMQDERFDAIVLCNGLGAVALAGQRLPLAALQEVTVTAPLRLLEAHPDLGPKAAWVDPARGLTITRIGQRVRVTGGLAVTGVQHRQPPATADYETLHRGLQHWFPGSVLHQQVQQGISRRAVAPDGLPLLGAGTQPGLWLNLSPGGSGWGQACGAAQALARQVMGESALLDLSALSPQRLA</sequence>
<dbReference type="InterPro" id="IPR036188">
    <property type="entry name" value="FAD/NAD-bd_sf"/>
</dbReference>
<dbReference type="Proteomes" id="UP000197446">
    <property type="component" value="Unassembled WGS sequence"/>
</dbReference>
<dbReference type="EMBL" id="NISI01000001">
    <property type="protein sequence ID" value="OWR05620.1"/>
    <property type="molecule type" value="Genomic_DNA"/>
</dbReference>